<dbReference type="InterPro" id="IPR001434">
    <property type="entry name" value="OmcB-like_DUF11"/>
</dbReference>
<dbReference type="SUPFAM" id="SSF51126">
    <property type="entry name" value="Pectin lyase-like"/>
    <property type="match status" value="1"/>
</dbReference>
<gene>
    <name evidence="6" type="ORF">PZE19_22785</name>
</gene>
<dbReference type="SUPFAM" id="SSF141072">
    <property type="entry name" value="CalX-like"/>
    <property type="match status" value="1"/>
</dbReference>
<dbReference type="Pfam" id="PF13229">
    <property type="entry name" value="Beta_helix"/>
    <property type="match status" value="1"/>
</dbReference>
<keyword evidence="1" id="KW-0732">Signal</keyword>
<evidence type="ECO:0000313" key="6">
    <source>
        <dbReference type="EMBL" id="MDG3006608.1"/>
    </source>
</evidence>
<dbReference type="NCBIfam" id="TIGR01451">
    <property type="entry name" value="B_ant_repeat"/>
    <property type="match status" value="3"/>
</dbReference>
<name>A0ABT6FGA3_9BACT</name>
<dbReference type="InterPro" id="IPR011050">
    <property type="entry name" value="Pectin_lyase_fold/virulence"/>
</dbReference>
<keyword evidence="3" id="KW-0106">Calcium</keyword>
<keyword evidence="2" id="KW-0677">Repeat</keyword>
<evidence type="ECO:0000256" key="4">
    <source>
        <dbReference type="SAM" id="MobiDB-lite"/>
    </source>
</evidence>
<dbReference type="Gene3D" id="2.60.40.10">
    <property type="entry name" value="Immunoglobulins"/>
    <property type="match status" value="2"/>
</dbReference>
<evidence type="ECO:0000256" key="1">
    <source>
        <dbReference type="ARBA" id="ARBA00022729"/>
    </source>
</evidence>
<dbReference type="PANTHER" id="PTHR34819:SF3">
    <property type="entry name" value="CELL SURFACE PROTEIN"/>
    <property type="match status" value="1"/>
</dbReference>
<dbReference type="Proteomes" id="UP001216907">
    <property type="component" value="Unassembled WGS sequence"/>
</dbReference>
<comment type="caution">
    <text evidence="6">The sequence shown here is derived from an EMBL/GenBank/DDBJ whole genome shotgun (WGS) entry which is preliminary data.</text>
</comment>
<dbReference type="InterPro" id="IPR003644">
    <property type="entry name" value="Calx_beta"/>
</dbReference>
<dbReference type="Pfam" id="PF03160">
    <property type="entry name" value="Calx-beta"/>
    <property type="match status" value="1"/>
</dbReference>
<dbReference type="Gene3D" id="2.160.20.10">
    <property type="entry name" value="Single-stranded right-handed beta-helix, Pectin lyase-like"/>
    <property type="match status" value="2"/>
</dbReference>
<dbReference type="InterPro" id="IPR051172">
    <property type="entry name" value="Chlamydia_OmcB"/>
</dbReference>
<evidence type="ECO:0000256" key="3">
    <source>
        <dbReference type="ARBA" id="ARBA00022837"/>
    </source>
</evidence>
<evidence type="ECO:0000313" key="7">
    <source>
        <dbReference type="Proteomes" id="UP001216907"/>
    </source>
</evidence>
<evidence type="ECO:0000259" key="5">
    <source>
        <dbReference type="SMART" id="SM00237"/>
    </source>
</evidence>
<feature type="domain" description="Calx-beta" evidence="5">
    <location>
        <begin position="1273"/>
        <end position="1370"/>
    </location>
</feature>
<proteinExistence type="predicted"/>
<dbReference type="InterPro" id="IPR039448">
    <property type="entry name" value="Beta_helix"/>
</dbReference>
<dbReference type="Gene3D" id="2.60.40.2030">
    <property type="match status" value="1"/>
</dbReference>
<dbReference type="SMART" id="SM00237">
    <property type="entry name" value="Calx_beta"/>
    <property type="match status" value="1"/>
</dbReference>
<organism evidence="6 7">
    <name type="scientific">Paludisphaera mucosa</name>
    <dbReference type="NCBI Taxonomy" id="3030827"/>
    <lineage>
        <taxon>Bacteria</taxon>
        <taxon>Pseudomonadati</taxon>
        <taxon>Planctomycetota</taxon>
        <taxon>Planctomycetia</taxon>
        <taxon>Isosphaerales</taxon>
        <taxon>Isosphaeraceae</taxon>
        <taxon>Paludisphaera</taxon>
    </lineage>
</organism>
<dbReference type="InterPro" id="IPR047589">
    <property type="entry name" value="DUF11_rpt"/>
</dbReference>
<feature type="region of interest" description="Disordered" evidence="4">
    <location>
        <begin position="482"/>
        <end position="501"/>
    </location>
</feature>
<dbReference type="InterPro" id="IPR012334">
    <property type="entry name" value="Pectin_lyas_fold"/>
</dbReference>
<dbReference type="InterPro" id="IPR013783">
    <property type="entry name" value="Ig-like_fold"/>
</dbReference>
<dbReference type="PANTHER" id="PTHR34819">
    <property type="entry name" value="LARGE CYSTEINE-RICH PERIPLASMIC PROTEIN OMCB"/>
    <property type="match status" value="1"/>
</dbReference>
<dbReference type="SMART" id="SM00710">
    <property type="entry name" value="PbH1"/>
    <property type="match status" value="5"/>
</dbReference>
<sequence length="1634" mass="162640">MRLTLPLRRGWGRPPGRRAGTPRLEYVERRVLLSTFTVETAADDGPGSLRWAITQANADLDAGPSSIRFAIPGSGLQTIRLQSPLAPITRPVLIEGRSQPGYTGTPLIRLDGSSAQSSGSYGLVVAGGGSLVAGLAVTGFSGAGILLTGPGGDFVESSYVGLVPGIPGAAANGEGIVVLGSSNNTIGGPAGQGNVISGNRGAGVRVAIVTPGDSTGNAITGNLIGTDGAGVLAVGNGQDGVVFAGASYGRITGNVVSGNFGNGITLNGRATGHVILGNVVGLTADGQAALGNNRDGILVDDAPGNVIGGLVADEANQISANRGSGVRARNDSAGLQVLGNQIGVDATATRPFGNQGDGLTLGSSGVKVGGEDSGAGNVIAYNGVGTTGAGVQLVGLVSGDTILSNRIFKNAGLGINLNNGPTPNHTPGQFIGPNGWANYPILTSAVTDGLVTSSAGSLTGMPLQSYTIQFFWTDAPDRSGFGEGERLLGSTETSAGDDGRASFAIPIPSSTDGGFLSATATDAAGNTSEFSQAILIRPYTDLDVALTADPTLAPQGSAVTFRATVTNRGHLTASNVSLAAQLPATAAVLSSTGVGGVMSAEAAGSFRLAVGSLAPGASAVLVVALQPPAGFSGDFTGTATATTAEPDSHPGDESAVATARLTPVVDVAVALASGPSTALRGDSLVYVLSASNAGPGTATGVVLTFPIGPGASYVAATGDQGAGRIDGGRLIIDLGSLGPGATATFVITLRADAVGVFASTASLATDEYQADAANDAVSFSTEILGQADLAVAMQAPPLAADDHDLVYAVVVANNGPDAARNVVLLDLIPALSTFDAAWFDGGSTSFADGIVTARLDALDAGAAATLWIRVRPTAAAGATLTNAARASSDEPDSDPSDNADWRRTEVRPVADLGATIAPDSPTVVQGQAATFRIRVSNQGPSPEPDALLTVPLPDWAVLASAVATQGGPATVANGVVGFRLGTLAVGGWAEATIALTARPTAAGPLILTANVQGWDIDFNPADDTASAVVTGLPAADLAVYVTPPPLVHERSTFQYTLTAANLSPLATGGVQLAAPLPAGVEFVSAVASQGAAPVLDSGRVVANLGDLAGSSTAAMTITVRPTSPAGTALLLSGVATSDLPDPASGNDVGRYAVYVAPAVDLMVRLQTLQPSVELGGDVTWVAQVWNSSPTTATGVDLSIPFEACGIFVGSATTQGSVQASASLITAALGTIGPWGNATVAFVLRPQAVGPAVLTVLAAADQFDSGPDDDRSTAALNVLEPPGTLQFAVPAVAVPETAGFAYVPVQRVGGARGTVTVRYRTTTGTASPGVDYVPVSGVLTFQPGQTLATIAVPVLAYPHNRGDESVAIVLEGATDGAVLGGLATASVTIQDVDPDYVPPAVGRVRLLGDPNSIGGLSIAFSEPLDRAAALDGAAYTLYDLGPNGVFGDGDDAPIAYLAPGYDPATQTVYLTPAAPMALGRQYAIVVRGAGPAGLVDLAGNPLGGGVDFVGLFARGTTLNYTDSNGDAVSLQVKSGGFMDLIRGPSGDARLLTLQGAVPGKTTLSGSVSKPRGRGDGVTPIDAIEGLGSFGDVRVSLKSPPFISSSLPATPARGGRPPVAAQGRAVALARRIPGVK</sequence>
<dbReference type="InterPro" id="IPR038081">
    <property type="entry name" value="CalX-like_sf"/>
</dbReference>
<dbReference type="EMBL" id="JARRAG010000002">
    <property type="protein sequence ID" value="MDG3006608.1"/>
    <property type="molecule type" value="Genomic_DNA"/>
</dbReference>
<reference evidence="6 7" key="1">
    <citation type="submission" date="2023-03" db="EMBL/GenBank/DDBJ databases">
        <title>Paludisphaera mucosa sp. nov. a novel planctomycete from northern fen.</title>
        <authorList>
            <person name="Ivanova A."/>
        </authorList>
    </citation>
    <scope>NUCLEOTIDE SEQUENCE [LARGE SCALE GENOMIC DNA]</scope>
    <source>
        <strain evidence="6 7">Pla2</strain>
    </source>
</reference>
<feature type="region of interest" description="Disordered" evidence="4">
    <location>
        <begin position="881"/>
        <end position="901"/>
    </location>
</feature>
<protein>
    <submittedName>
        <fullName evidence="6">Calx-beta domain-containing protein</fullName>
    </submittedName>
</protein>
<accession>A0ABT6FGA3</accession>
<keyword evidence="7" id="KW-1185">Reference proteome</keyword>
<dbReference type="InterPro" id="IPR006626">
    <property type="entry name" value="PbH1"/>
</dbReference>
<dbReference type="RefSeq" id="WP_277862904.1">
    <property type="nucleotide sequence ID" value="NZ_JARRAG010000002.1"/>
</dbReference>
<dbReference type="Pfam" id="PF01345">
    <property type="entry name" value="DUF11"/>
    <property type="match status" value="6"/>
</dbReference>
<evidence type="ECO:0000256" key="2">
    <source>
        <dbReference type="ARBA" id="ARBA00022737"/>
    </source>
</evidence>